<proteinExistence type="predicted"/>
<reference evidence="3 4" key="1">
    <citation type="submission" date="2018-07" db="EMBL/GenBank/DDBJ databases">
        <title>Halioglobus sp. genome submission.</title>
        <authorList>
            <person name="Ye M.-Q."/>
            <person name="Du Z.-J."/>
        </authorList>
    </citation>
    <scope>NUCLEOTIDE SEQUENCE [LARGE SCALE GENOMIC DNA]</scope>
    <source>
        <strain evidence="3 4">U0301</strain>
    </source>
</reference>
<gene>
    <name evidence="3" type="ORF">DWB85_12465</name>
</gene>
<dbReference type="InterPro" id="IPR041685">
    <property type="entry name" value="AAA_GajA/Old/RecF-like"/>
</dbReference>
<dbReference type="AlphaFoldDB" id="A0A3L7E0B7"/>
<dbReference type="InterPro" id="IPR051396">
    <property type="entry name" value="Bact_Antivir_Def_Nuclease"/>
</dbReference>
<dbReference type="InterPro" id="IPR027417">
    <property type="entry name" value="P-loop_NTPase"/>
</dbReference>
<dbReference type="GO" id="GO:0006302">
    <property type="term" value="P:double-strand break repair"/>
    <property type="evidence" value="ECO:0007669"/>
    <property type="project" value="InterPro"/>
</dbReference>
<dbReference type="GO" id="GO:0016887">
    <property type="term" value="F:ATP hydrolysis activity"/>
    <property type="evidence" value="ECO:0007669"/>
    <property type="project" value="InterPro"/>
</dbReference>
<sequence length="657" mass="73762">MAQVKALRLSNFKSIGADTQEIGFAPITLLFGPNSAGKSTVLQALVFAREAILHGNLDPDTTDLGGDWLDLGGFENVVHGRDLDVAIGLGVTLEVDASDLPDFTSEHEAESLEEFGFGQLEDLFVDLESIDIEMQIRWSADRARPYVEMYSCKLDGELTAVIRSTTDGRQVYIDEMPLLSHFFQDPLDFLDDDRSLYEILSESLSQSIVERSSRGMRDLAGGGRPYASFKIEELENLIDDEDLPRQEVLQTLLEELGHRSTRRAADLERRVRSLVTSSAGRSSVDQVAINLRNQDGALPSFISGLVFEDDAWSKIYEEGEMDASYERAVRLLLRRALDTAICGPLACFSSVLEGMNYIGPLRDLPPRQIEVPKTKTTSRWAKGLAAWELLPGMEPQSIDEINYWLGENCLGSGYQVHLQKFRELPNDSPIYELLDSDVINPRGLISLIEDLPEKTRVTLRDSENGLSVMPQDIGVGISQLFPVVVASVHFNDALVSIEQPELHVHPRLQTELADMFIRYALDSGNQFLLETHSEHLMLRLLRRVRDSMASGIPVIVSESVSMSESFDVDFDRSIAPEEDEDIEITSERAFPRITSGSETEAANMARRDYLYPEHLAVHYVEPAKKGTKFSRLRVSEDGDFLDEWPQGFFEERDDELF</sequence>
<keyword evidence="4" id="KW-1185">Reference proteome</keyword>
<evidence type="ECO:0000313" key="4">
    <source>
        <dbReference type="Proteomes" id="UP000265509"/>
    </source>
</evidence>
<evidence type="ECO:0000259" key="2">
    <source>
        <dbReference type="Pfam" id="PF13476"/>
    </source>
</evidence>
<dbReference type="Proteomes" id="UP000265509">
    <property type="component" value="Unassembled WGS sequence"/>
</dbReference>
<name>A0A3L7E0B7_9GAMM</name>
<dbReference type="EMBL" id="QRAN01000012">
    <property type="protein sequence ID" value="RLQ21562.1"/>
    <property type="molecule type" value="Genomic_DNA"/>
</dbReference>
<dbReference type="SUPFAM" id="SSF52540">
    <property type="entry name" value="P-loop containing nucleoside triphosphate hydrolases"/>
    <property type="match status" value="1"/>
</dbReference>
<dbReference type="Pfam" id="PF13476">
    <property type="entry name" value="AAA_23"/>
    <property type="match status" value="1"/>
</dbReference>
<dbReference type="Gene3D" id="3.40.50.300">
    <property type="entry name" value="P-loop containing nucleotide triphosphate hydrolases"/>
    <property type="match status" value="1"/>
</dbReference>
<dbReference type="PANTHER" id="PTHR43581:SF2">
    <property type="entry name" value="EXCINUCLEASE ATPASE SUBUNIT"/>
    <property type="match status" value="1"/>
</dbReference>
<dbReference type="Pfam" id="PF13175">
    <property type="entry name" value="AAA_15"/>
    <property type="match status" value="1"/>
</dbReference>
<evidence type="ECO:0000313" key="3">
    <source>
        <dbReference type="EMBL" id="RLQ21562.1"/>
    </source>
</evidence>
<feature type="domain" description="Endonuclease GajA/Old nuclease/RecF-like AAA" evidence="1">
    <location>
        <begin position="470"/>
        <end position="536"/>
    </location>
</feature>
<organism evidence="3 4">
    <name type="scientific">Seongchinamella sediminis</name>
    <dbReference type="NCBI Taxonomy" id="2283635"/>
    <lineage>
        <taxon>Bacteria</taxon>
        <taxon>Pseudomonadati</taxon>
        <taxon>Pseudomonadota</taxon>
        <taxon>Gammaproteobacteria</taxon>
        <taxon>Cellvibrionales</taxon>
        <taxon>Halieaceae</taxon>
        <taxon>Seongchinamella</taxon>
    </lineage>
</organism>
<dbReference type="RefSeq" id="WP_117955090.1">
    <property type="nucleotide sequence ID" value="NZ_QRAN01000012.1"/>
</dbReference>
<evidence type="ECO:0008006" key="5">
    <source>
        <dbReference type="Google" id="ProtNLM"/>
    </source>
</evidence>
<dbReference type="InterPro" id="IPR038729">
    <property type="entry name" value="Rad50/SbcC_AAA"/>
</dbReference>
<protein>
    <recommendedName>
        <fullName evidence="5">AAA domain-containing protein</fullName>
    </recommendedName>
</protein>
<evidence type="ECO:0000259" key="1">
    <source>
        <dbReference type="Pfam" id="PF13175"/>
    </source>
</evidence>
<dbReference type="PANTHER" id="PTHR43581">
    <property type="entry name" value="ATP/GTP PHOSPHATASE"/>
    <property type="match status" value="1"/>
</dbReference>
<feature type="domain" description="Rad50/SbcC-type AAA" evidence="2">
    <location>
        <begin position="7"/>
        <end position="60"/>
    </location>
</feature>
<comment type="caution">
    <text evidence="3">The sequence shown here is derived from an EMBL/GenBank/DDBJ whole genome shotgun (WGS) entry which is preliminary data.</text>
</comment>
<accession>A0A3L7E0B7</accession>
<dbReference type="OrthoDB" id="3322489at2"/>